<dbReference type="InterPro" id="IPR018247">
    <property type="entry name" value="EF_Hand_1_Ca_BS"/>
</dbReference>
<proteinExistence type="predicted"/>
<feature type="domain" description="EF-hand" evidence="2">
    <location>
        <begin position="28"/>
        <end position="45"/>
    </location>
</feature>
<feature type="domain" description="EF-hand" evidence="2">
    <location>
        <begin position="53"/>
        <end position="67"/>
    </location>
</feature>
<dbReference type="Gene3D" id="1.10.238.10">
    <property type="entry name" value="EF-hand"/>
    <property type="match status" value="1"/>
</dbReference>
<sequence>MTNTFRLTAIAITALCVPAFAMGAGAAEVDANGDGILSVAEVQAVYPDVTAEQFSAMDLNADGALDDGEVIAAQEAGMMPAPSEG</sequence>
<feature type="signal peptide" evidence="1">
    <location>
        <begin position="1"/>
        <end position="26"/>
    </location>
</feature>
<organism evidence="3 4">
    <name type="scientific">Sulfitobacter noctilucicola</name>
    <dbReference type="NCBI Taxonomy" id="1342301"/>
    <lineage>
        <taxon>Bacteria</taxon>
        <taxon>Pseudomonadati</taxon>
        <taxon>Pseudomonadota</taxon>
        <taxon>Alphaproteobacteria</taxon>
        <taxon>Rhodobacterales</taxon>
        <taxon>Roseobacteraceae</taxon>
        <taxon>Sulfitobacter</taxon>
    </lineage>
</organism>
<reference evidence="3 4" key="1">
    <citation type="submission" date="2020-08" db="EMBL/GenBank/DDBJ databases">
        <title>Genomic Encyclopedia of Type Strains, Phase IV (KMG-IV): sequencing the most valuable type-strain genomes for metagenomic binning, comparative biology and taxonomic classification.</title>
        <authorList>
            <person name="Goeker M."/>
        </authorList>
    </citation>
    <scope>NUCLEOTIDE SEQUENCE [LARGE SCALE GENOMIC DNA]</scope>
    <source>
        <strain evidence="3 4">DSM 101015</strain>
    </source>
</reference>
<evidence type="ECO:0000256" key="1">
    <source>
        <dbReference type="SAM" id="SignalP"/>
    </source>
</evidence>
<evidence type="ECO:0000313" key="3">
    <source>
        <dbReference type="EMBL" id="MBB4174062.1"/>
    </source>
</evidence>
<keyword evidence="1" id="KW-0732">Signal</keyword>
<dbReference type="InterPro" id="IPR011992">
    <property type="entry name" value="EF-hand-dom_pair"/>
</dbReference>
<dbReference type="SUPFAM" id="SSF47473">
    <property type="entry name" value="EF-hand"/>
    <property type="match status" value="1"/>
</dbReference>
<dbReference type="RefSeq" id="WP_025057124.1">
    <property type="nucleotide sequence ID" value="NZ_JACIFU010000002.1"/>
</dbReference>
<dbReference type="PROSITE" id="PS00018">
    <property type="entry name" value="EF_HAND_1"/>
    <property type="match status" value="2"/>
</dbReference>
<dbReference type="Proteomes" id="UP000565745">
    <property type="component" value="Unassembled WGS sequence"/>
</dbReference>
<dbReference type="Pfam" id="PF13202">
    <property type="entry name" value="EF-hand_5"/>
    <property type="match status" value="2"/>
</dbReference>
<evidence type="ECO:0000313" key="4">
    <source>
        <dbReference type="Proteomes" id="UP000565745"/>
    </source>
</evidence>
<gene>
    <name evidence="3" type="ORF">GGR93_001835</name>
</gene>
<protein>
    <recommendedName>
        <fullName evidence="2">EF-hand domain-containing protein</fullName>
    </recommendedName>
</protein>
<dbReference type="EMBL" id="JACIFU010000002">
    <property type="protein sequence ID" value="MBB4174062.1"/>
    <property type="molecule type" value="Genomic_DNA"/>
</dbReference>
<dbReference type="InterPro" id="IPR002048">
    <property type="entry name" value="EF_hand_dom"/>
</dbReference>
<accession>A0A7W6M9B9</accession>
<dbReference type="AlphaFoldDB" id="A0A7W6M9B9"/>
<feature type="chain" id="PRO_5030634779" description="EF-hand domain-containing protein" evidence="1">
    <location>
        <begin position="27"/>
        <end position="85"/>
    </location>
</feature>
<name>A0A7W6M9B9_9RHOB</name>
<dbReference type="GO" id="GO:0005509">
    <property type="term" value="F:calcium ion binding"/>
    <property type="evidence" value="ECO:0007669"/>
    <property type="project" value="InterPro"/>
</dbReference>
<comment type="caution">
    <text evidence="3">The sequence shown here is derived from an EMBL/GenBank/DDBJ whole genome shotgun (WGS) entry which is preliminary data.</text>
</comment>
<evidence type="ECO:0000259" key="2">
    <source>
        <dbReference type="Pfam" id="PF13202"/>
    </source>
</evidence>
<keyword evidence="4" id="KW-1185">Reference proteome</keyword>